<comment type="caution">
    <text evidence="2">The sequence shown here is derived from an EMBL/GenBank/DDBJ whole genome shotgun (WGS) entry which is preliminary data.</text>
</comment>
<evidence type="ECO:0000313" key="2">
    <source>
        <dbReference type="EMBL" id="NOE16869.1"/>
    </source>
</evidence>
<protein>
    <recommendedName>
        <fullName evidence="4">Holin-X, holin superfamily III</fullName>
    </recommendedName>
</protein>
<evidence type="ECO:0000256" key="1">
    <source>
        <dbReference type="SAM" id="Phobius"/>
    </source>
</evidence>
<dbReference type="EMBL" id="WVRA01000001">
    <property type="protein sequence ID" value="NOE16869.1"/>
    <property type="molecule type" value="Genomic_DNA"/>
</dbReference>
<name>A0AA91BYI6_9RHOB</name>
<feature type="transmembrane region" description="Helical" evidence="1">
    <location>
        <begin position="30"/>
        <end position="55"/>
    </location>
</feature>
<keyword evidence="1" id="KW-1133">Transmembrane helix</keyword>
<keyword evidence="1" id="KW-0812">Transmembrane</keyword>
<reference evidence="2" key="1">
    <citation type="submission" date="2019-12" db="EMBL/GenBank/DDBJ databases">
        <title>Ruegeria JWLKs population differentiation of coral mucus and skeleton niches.</title>
        <authorList>
            <person name="Luo D."/>
        </authorList>
    </citation>
    <scope>NUCLEOTIDE SEQUENCE</scope>
    <source>
        <strain evidence="2">HKCCD6181</strain>
    </source>
</reference>
<evidence type="ECO:0000313" key="3">
    <source>
        <dbReference type="Proteomes" id="UP000597886"/>
    </source>
</evidence>
<dbReference type="RefSeq" id="WP_171328126.1">
    <property type="nucleotide sequence ID" value="NZ_WVRA01000001.1"/>
</dbReference>
<feature type="transmembrane region" description="Helical" evidence="1">
    <location>
        <begin position="61"/>
        <end position="83"/>
    </location>
</feature>
<evidence type="ECO:0008006" key="4">
    <source>
        <dbReference type="Google" id="ProtNLM"/>
    </source>
</evidence>
<dbReference type="AlphaFoldDB" id="A0AA91BYI6"/>
<gene>
    <name evidence="2" type="ORF">GS634_01875</name>
</gene>
<accession>A0AA91BYI6</accession>
<keyword evidence="1" id="KW-0472">Membrane</keyword>
<proteinExistence type="predicted"/>
<organism evidence="2 3">
    <name type="scientific">Ruegeria atlantica</name>
    <dbReference type="NCBI Taxonomy" id="81569"/>
    <lineage>
        <taxon>Bacteria</taxon>
        <taxon>Pseudomonadati</taxon>
        <taxon>Pseudomonadota</taxon>
        <taxon>Alphaproteobacteria</taxon>
        <taxon>Rhodobacterales</taxon>
        <taxon>Roseobacteraceae</taxon>
        <taxon>Ruegeria</taxon>
    </lineage>
</organism>
<dbReference type="Proteomes" id="UP000597886">
    <property type="component" value="Unassembled WGS sequence"/>
</dbReference>
<sequence>MSRLSKNLVTIYRTERLIARRRLGVVQQQTVLMGIAGIAALSAVVLLNVSLFLAFQSSMSPASAAALLAFGNIVFAGLMVLIAKRRNIDDEVAPAVEVRDMAIADIEDELEEMTAEAKEVVQAVKSIGSNPLGSAATLLVPLINLLIKSRSDK</sequence>